<sequence>MIPTMSERNEYFASATPTPDAVTIPTQVSLSDQVTIPDPVGNNKESSQPQVEYPCSPTRMATHTSPTSTVNHTEPSLATRLHYQKWQRSSKTTQIQ</sequence>
<evidence type="ECO:0000313" key="2">
    <source>
        <dbReference type="EMBL" id="KAK0070304.1"/>
    </source>
</evidence>
<evidence type="ECO:0000256" key="1">
    <source>
        <dbReference type="SAM" id="MobiDB-lite"/>
    </source>
</evidence>
<feature type="region of interest" description="Disordered" evidence="1">
    <location>
        <begin position="1"/>
        <end position="96"/>
    </location>
</feature>
<evidence type="ECO:0000313" key="3">
    <source>
        <dbReference type="Proteomes" id="UP001233172"/>
    </source>
</evidence>
<reference evidence="2" key="1">
    <citation type="journal article" date="2023" name="PLoS Negl. Trop. Dis.">
        <title>A genome sequence for Biomphalaria pfeifferi, the major vector snail for the human-infecting parasite Schistosoma mansoni.</title>
        <authorList>
            <person name="Bu L."/>
            <person name="Lu L."/>
            <person name="Laidemitt M.R."/>
            <person name="Zhang S.M."/>
            <person name="Mutuku M."/>
            <person name="Mkoji G."/>
            <person name="Steinauer M."/>
            <person name="Loker E.S."/>
        </authorList>
    </citation>
    <scope>NUCLEOTIDE SEQUENCE</scope>
    <source>
        <strain evidence="2">KasaAsao</strain>
    </source>
</reference>
<feature type="compositionally biased region" description="Polar residues" evidence="1">
    <location>
        <begin position="59"/>
        <end position="76"/>
    </location>
</feature>
<dbReference type="AlphaFoldDB" id="A0AAD8CCJ5"/>
<protein>
    <submittedName>
        <fullName evidence="2">Uncharacterized protein</fullName>
    </submittedName>
</protein>
<proteinExistence type="predicted"/>
<gene>
    <name evidence="2" type="ORF">Bpfe_000287</name>
</gene>
<organism evidence="2 3">
    <name type="scientific">Biomphalaria pfeifferi</name>
    <name type="common">Bloodfluke planorb</name>
    <name type="synonym">Freshwater snail</name>
    <dbReference type="NCBI Taxonomy" id="112525"/>
    <lineage>
        <taxon>Eukaryota</taxon>
        <taxon>Metazoa</taxon>
        <taxon>Spiralia</taxon>
        <taxon>Lophotrochozoa</taxon>
        <taxon>Mollusca</taxon>
        <taxon>Gastropoda</taxon>
        <taxon>Heterobranchia</taxon>
        <taxon>Euthyneura</taxon>
        <taxon>Panpulmonata</taxon>
        <taxon>Hygrophila</taxon>
        <taxon>Lymnaeoidea</taxon>
        <taxon>Planorbidae</taxon>
        <taxon>Biomphalaria</taxon>
    </lineage>
</organism>
<accession>A0AAD8CCJ5</accession>
<dbReference type="Proteomes" id="UP001233172">
    <property type="component" value="Unassembled WGS sequence"/>
</dbReference>
<feature type="compositionally biased region" description="Polar residues" evidence="1">
    <location>
        <begin position="86"/>
        <end position="96"/>
    </location>
</feature>
<feature type="compositionally biased region" description="Polar residues" evidence="1">
    <location>
        <begin position="24"/>
        <end position="34"/>
    </location>
</feature>
<name>A0AAD8CCJ5_BIOPF</name>
<keyword evidence="3" id="KW-1185">Reference proteome</keyword>
<comment type="caution">
    <text evidence="2">The sequence shown here is derived from an EMBL/GenBank/DDBJ whole genome shotgun (WGS) entry which is preliminary data.</text>
</comment>
<dbReference type="EMBL" id="JASAOG010000001">
    <property type="protein sequence ID" value="KAK0070304.1"/>
    <property type="molecule type" value="Genomic_DNA"/>
</dbReference>
<reference evidence="2" key="2">
    <citation type="submission" date="2023-04" db="EMBL/GenBank/DDBJ databases">
        <authorList>
            <person name="Bu L."/>
            <person name="Lu L."/>
            <person name="Laidemitt M.R."/>
            <person name="Zhang S.M."/>
            <person name="Mutuku M."/>
            <person name="Mkoji G."/>
            <person name="Steinauer M."/>
            <person name="Loker E.S."/>
        </authorList>
    </citation>
    <scope>NUCLEOTIDE SEQUENCE</scope>
    <source>
        <strain evidence="2">KasaAsao</strain>
        <tissue evidence="2">Whole Snail</tissue>
    </source>
</reference>